<feature type="compositionally biased region" description="Basic and acidic residues" evidence="1">
    <location>
        <begin position="305"/>
        <end position="320"/>
    </location>
</feature>
<dbReference type="PANTHER" id="PTHR43834:SF6">
    <property type="entry name" value="GTPASE DER"/>
    <property type="match status" value="1"/>
</dbReference>
<dbReference type="PRINTS" id="PR00326">
    <property type="entry name" value="GTP1OBG"/>
</dbReference>
<feature type="domain" description="G" evidence="2">
    <location>
        <begin position="53"/>
        <end position="170"/>
    </location>
</feature>
<gene>
    <name evidence="3" type="ORF">FOZ62_010625</name>
</gene>
<reference evidence="3 4" key="1">
    <citation type="submission" date="2020-04" db="EMBL/GenBank/DDBJ databases">
        <title>Perkinsus olseni comparative genomics.</title>
        <authorList>
            <person name="Bogema D.R."/>
        </authorList>
    </citation>
    <scope>NUCLEOTIDE SEQUENCE [LARGE SCALE GENOMIC DNA]</scope>
    <source>
        <strain evidence="3">ATCC PRA-205</strain>
    </source>
</reference>
<feature type="non-terminal residue" evidence="3">
    <location>
        <position position="1"/>
    </location>
</feature>
<dbReference type="Pfam" id="PF01926">
    <property type="entry name" value="MMR_HSR1"/>
    <property type="match status" value="1"/>
</dbReference>
<dbReference type="AlphaFoldDB" id="A0A7J6SQM2"/>
<sequence length="391" mass="44211">MMAAQCSGRAPFRRCLLGRFGVASRLFLLSFRSISSVSPNAAQSLLQEQPHVTVCMVGRPNVGKSSLFNRLQSNNRNSENSRQKAIVYTAAGTTRDGKSAMCQLGRLKMMLHDTPGLEDDSLTENSELLQKMRQKALDAVSRSDAVIFMVDAKEGVTPLDLKLARMLSKRVRRLNELFNEKEQKGERSRPPISIVLVANKADGAQDFPTDAIADCYDLGLGDPVMISATKNEGTDDLYDRLMLDVGDRLKGAWADMDEAVVEKQEQDEDPIQAEMAQEGPSLEMIEEMHEIWLKEAIEYKEYKESVRQEKKEAREKERQKRRDRKRGLPVEESESDEDEEDFDDEMFDGPPPDGVEENIADEIGVDGRTMLERKALAKYLTKKPYHLKDKM</sequence>
<dbReference type="GO" id="GO:0005525">
    <property type="term" value="F:GTP binding"/>
    <property type="evidence" value="ECO:0007669"/>
    <property type="project" value="InterPro"/>
</dbReference>
<organism evidence="3 4">
    <name type="scientific">Perkinsus olseni</name>
    <name type="common">Perkinsus atlanticus</name>
    <dbReference type="NCBI Taxonomy" id="32597"/>
    <lineage>
        <taxon>Eukaryota</taxon>
        <taxon>Sar</taxon>
        <taxon>Alveolata</taxon>
        <taxon>Perkinsozoa</taxon>
        <taxon>Perkinsea</taxon>
        <taxon>Perkinsida</taxon>
        <taxon>Perkinsidae</taxon>
        <taxon>Perkinsus</taxon>
    </lineage>
</organism>
<dbReference type="PANTHER" id="PTHR43834">
    <property type="entry name" value="GTPASE DER"/>
    <property type="match status" value="1"/>
</dbReference>
<name>A0A7J6SQM2_PEROL</name>
<evidence type="ECO:0000259" key="2">
    <source>
        <dbReference type="Pfam" id="PF01926"/>
    </source>
</evidence>
<comment type="caution">
    <text evidence="3">The sequence shown here is derived from an EMBL/GenBank/DDBJ whole genome shotgun (WGS) entry which is preliminary data.</text>
</comment>
<dbReference type="Proteomes" id="UP000574390">
    <property type="component" value="Unassembled WGS sequence"/>
</dbReference>
<evidence type="ECO:0000313" key="3">
    <source>
        <dbReference type="EMBL" id="KAF4735035.1"/>
    </source>
</evidence>
<feature type="compositionally biased region" description="Acidic residues" evidence="1">
    <location>
        <begin position="331"/>
        <end position="347"/>
    </location>
</feature>
<dbReference type="CDD" id="cd01894">
    <property type="entry name" value="EngA1"/>
    <property type="match status" value="1"/>
</dbReference>
<dbReference type="InterPro" id="IPR027417">
    <property type="entry name" value="P-loop_NTPase"/>
</dbReference>
<evidence type="ECO:0000313" key="4">
    <source>
        <dbReference type="Proteomes" id="UP000574390"/>
    </source>
</evidence>
<accession>A0A7J6SQM2</accession>
<feature type="compositionally biased region" description="Acidic residues" evidence="1">
    <location>
        <begin position="354"/>
        <end position="364"/>
    </location>
</feature>
<dbReference type="SUPFAM" id="SSF52540">
    <property type="entry name" value="P-loop containing nucleoside triphosphate hydrolases"/>
    <property type="match status" value="1"/>
</dbReference>
<dbReference type="EMBL" id="JABANM010013016">
    <property type="protein sequence ID" value="KAF4735035.1"/>
    <property type="molecule type" value="Genomic_DNA"/>
</dbReference>
<dbReference type="Gene3D" id="3.40.50.300">
    <property type="entry name" value="P-loop containing nucleotide triphosphate hydrolases"/>
    <property type="match status" value="1"/>
</dbReference>
<dbReference type="InterPro" id="IPR006073">
    <property type="entry name" value="GTP-bd"/>
</dbReference>
<evidence type="ECO:0000256" key="1">
    <source>
        <dbReference type="SAM" id="MobiDB-lite"/>
    </source>
</evidence>
<feature type="region of interest" description="Disordered" evidence="1">
    <location>
        <begin position="305"/>
        <end position="366"/>
    </location>
</feature>
<protein>
    <recommendedName>
        <fullName evidence="2">G domain-containing protein</fullName>
    </recommendedName>
</protein>
<proteinExistence type="predicted"/>